<keyword evidence="11" id="KW-1185">Reference proteome</keyword>
<feature type="domain" description="Major facilitator superfamily (MFS) profile" evidence="9">
    <location>
        <begin position="484"/>
        <end position="886"/>
    </location>
</feature>
<gene>
    <name evidence="10" type="ORF">ACHAWU_008262</name>
</gene>
<feature type="transmembrane region" description="Helical" evidence="8">
    <location>
        <begin position="835"/>
        <end position="858"/>
    </location>
</feature>
<feature type="region of interest" description="Disordered" evidence="7">
    <location>
        <begin position="83"/>
        <end position="116"/>
    </location>
</feature>
<evidence type="ECO:0000256" key="6">
    <source>
        <dbReference type="ARBA" id="ARBA00023136"/>
    </source>
</evidence>
<dbReference type="GO" id="GO:0042128">
    <property type="term" value="P:nitrate assimilation"/>
    <property type="evidence" value="ECO:0007669"/>
    <property type="project" value="UniProtKB-KW"/>
</dbReference>
<feature type="transmembrane region" description="Helical" evidence="8">
    <location>
        <begin position="647"/>
        <end position="668"/>
    </location>
</feature>
<dbReference type="InterPro" id="IPR020846">
    <property type="entry name" value="MFS_dom"/>
</dbReference>
<protein>
    <recommendedName>
        <fullName evidence="9">Major facilitator superfamily (MFS) profile domain-containing protein</fullName>
    </recommendedName>
</protein>
<dbReference type="Pfam" id="PF07690">
    <property type="entry name" value="MFS_1"/>
    <property type="match status" value="1"/>
</dbReference>
<accession>A0ABD3M3F2</accession>
<evidence type="ECO:0000256" key="7">
    <source>
        <dbReference type="SAM" id="MobiDB-lite"/>
    </source>
</evidence>
<dbReference type="Proteomes" id="UP001530293">
    <property type="component" value="Unassembled WGS sequence"/>
</dbReference>
<feature type="transmembrane region" description="Helical" evidence="8">
    <location>
        <begin position="777"/>
        <end position="797"/>
    </location>
</feature>
<feature type="transmembrane region" description="Helical" evidence="8">
    <location>
        <begin position="864"/>
        <end position="886"/>
    </location>
</feature>
<dbReference type="CDD" id="cd17341">
    <property type="entry name" value="MFS_NRT2_like"/>
    <property type="match status" value="1"/>
</dbReference>
<dbReference type="PROSITE" id="PS50850">
    <property type="entry name" value="MFS"/>
    <property type="match status" value="1"/>
</dbReference>
<feature type="transmembrane region" description="Helical" evidence="8">
    <location>
        <begin position="707"/>
        <end position="731"/>
    </location>
</feature>
<evidence type="ECO:0000259" key="9">
    <source>
        <dbReference type="PROSITE" id="PS50850"/>
    </source>
</evidence>
<evidence type="ECO:0000256" key="5">
    <source>
        <dbReference type="ARBA" id="ARBA00023063"/>
    </source>
</evidence>
<feature type="transmembrane region" description="Helical" evidence="8">
    <location>
        <begin position="607"/>
        <end position="627"/>
    </location>
</feature>
<feature type="region of interest" description="Disordered" evidence="7">
    <location>
        <begin position="123"/>
        <end position="142"/>
    </location>
</feature>
<feature type="region of interest" description="Disordered" evidence="7">
    <location>
        <begin position="1"/>
        <end position="28"/>
    </location>
</feature>
<keyword evidence="4 8" id="KW-1133">Transmembrane helix</keyword>
<reference evidence="10 11" key="1">
    <citation type="submission" date="2024-10" db="EMBL/GenBank/DDBJ databases">
        <title>Updated reference genomes for cyclostephanoid diatoms.</title>
        <authorList>
            <person name="Roberts W.R."/>
            <person name="Alverson A.J."/>
        </authorList>
    </citation>
    <scope>NUCLEOTIDE SEQUENCE [LARGE SCALE GENOMIC DNA]</scope>
    <source>
        <strain evidence="10 11">AJA232-27</strain>
    </source>
</reference>
<keyword evidence="3 8" id="KW-0812">Transmembrane</keyword>
<evidence type="ECO:0000256" key="1">
    <source>
        <dbReference type="ARBA" id="ARBA00004141"/>
    </source>
</evidence>
<feature type="transmembrane region" description="Helical" evidence="8">
    <location>
        <begin position="519"/>
        <end position="542"/>
    </location>
</feature>
<keyword evidence="5" id="KW-0534">Nitrate assimilation</keyword>
<comment type="similarity">
    <text evidence="2">Belongs to the major facilitator superfamily. Nitrate/nitrite porter (TC 2.A.1.8) family.</text>
</comment>
<dbReference type="Gene3D" id="1.20.1250.20">
    <property type="entry name" value="MFS general substrate transporter like domains"/>
    <property type="match status" value="2"/>
</dbReference>
<evidence type="ECO:0000256" key="4">
    <source>
        <dbReference type="ARBA" id="ARBA00022989"/>
    </source>
</evidence>
<keyword evidence="6 8" id="KW-0472">Membrane</keyword>
<dbReference type="AlphaFoldDB" id="A0ABD3M3F2"/>
<dbReference type="InterPro" id="IPR011701">
    <property type="entry name" value="MFS"/>
</dbReference>
<dbReference type="GO" id="GO:0016020">
    <property type="term" value="C:membrane"/>
    <property type="evidence" value="ECO:0007669"/>
    <property type="project" value="UniProtKB-SubCell"/>
</dbReference>
<feature type="transmembrane region" description="Helical" evidence="8">
    <location>
        <begin position="549"/>
        <end position="570"/>
    </location>
</feature>
<sequence length="909" mass="99436">MHHSYSSYPLSLSSSSSSSSSPPTRTATEIMEAAPALAAVAEEGGTHALVLDPTATVEESHDAANFDVDGDVDIELAMSGGADSLEQANPSNDHGNDADFSSGYTDSPAAAAAAADAAEPILEIDQHDVSDISSNSDIDDDNMMMDEEYNIPVDFNDNRMMDKLDSLHHHRHPSSSSRAHMNNHDTTSSNYIRSQRENVDRLLMMSGGGIIGGPTSSHQNTITFDREYYKNSGDWLRFMQRRHAVHMAERYPEMRATYPFDDYDDNGNGGYIHGSSPGYGNTTGNPINPDQYYRGFDNSQIRMGFAQPQYPHQQLHPHSYHGNRCIPPALDDEELQSEGALYSNPTNCHSHLQKDSMVPNDIRDFNIPEPSSPIPTESETNDLSLQPTLSLTPAEEGGQQQYKSTLRVGGIIFRNSDPLAVSSSVHRAHQHQQQSNMQEGAPIGMHEASCDSKYATYACCVDRSQDDRSVEIPIFTLARPHMRSFHCAWVSFFFAFLSWFAIAPILAEVQKSLALTKEQIWTSSICSVAGAVLTRCIAGLFCDIYGARWMTATVLFICGIPTMCTGLVNTAIGLDVLRLFTGIGGSAFVTCQYWTCSTFTKEVAGTANALAAGWGNLGGGVAQIFVGSMLFPFFKWIYAETTDPAGYAWRTCCIIPGFFCIAFAYVIIRYSDDSPKGNYHKRKRLGSMQRPLAIMNFKAAMRDCNTWILLIQYGCCFGVELTMTNAAALYFKEEFEMSTEAAAAVASIFGWMDLFARALGGLLSDLSNAYRGMRGRLVAQLLCFMFEGLFVVIFSKAQTLGGAISALIACSIFVQASEGSTFGIVPYLNPNVTGAVAGIIGAGGNAGAVIFSVVFRLMPYRDSFFWMGVTVSVASLLSIFVWIRGYEGLFFKKRSMSSMKAPRATTTTS</sequence>
<dbReference type="SUPFAM" id="SSF103473">
    <property type="entry name" value="MFS general substrate transporter"/>
    <property type="match status" value="1"/>
</dbReference>
<dbReference type="GO" id="GO:0015706">
    <property type="term" value="P:nitrate transmembrane transport"/>
    <property type="evidence" value="ECO:0007669"/>
    <property type="project" value="UniProtKB-ARBA"/>
</dbReference>
<feature type="transmembrane region" description="Helical" evidence="8">
    <location>
        <begin position="803"/>
        <end position="828"/>
    </location>
</feature>
<feature type="transmembrane region" description="Helical" evidence="8">
    <location>
        <begin position="487"/>
        <end position="507"/>
    </location>
</feature>
<comment type="caution">
    <text evidence="10">The sequence shown here is derived from an EMBL/GenBank/DDBJ whole genome shotgun (WGS) entry which is preliminary data.</text>
</comment>
<evidence type="ECO:0000313" key="10">
    <source>
        <dbReference type="EMBL" id="KAL3758508.1"/>
    </source>
</evidence>
<evidence type="ECO:0000256" key="3">
    <source>
        <dbReference type="ARBA" id="ARBA00022692"/>
    </source>
</evidence>
<comment type="subcellular location">
    <subcellularLocation>
        <location evidence="1">Membrane</location>
        <topology evidence="1">Multi-pass membrane protein</topology>
    </subcellularLocation>
</comment>
<organism evidence="10 11">
    <name type="scientific">Discostella pseudostelligera</name>
    <dbReference type="NCBI Taxonomy" id="259834"/>
    <lineage>
        <taxon>Eukaryota</taxon>
        <taxon>Sar</taxon>
        <taxon>Stramenopiles</taxon>
        <taxon>Ochrophyta</taxon>
        <taxon>Bacillariophyta</taxon>
        <taxon>Coscinodiscophyceae</taxon>
        <taxon>Thalassiosirophycidae</taxon>
        <taxon>Stephanodiscales</taxon>
        <taxon>Stephanodiscaceae</taxon>
        <taxon>Discostella</taxon>
    </lineage>
</organism>
<dbReference type="EMBL" id="JALLBG020000228">
    <property type="protein sequence ID" value="KAL3758508.1"/>
    <property type="molecule type" value="Genomic_DNA"/>
</dbReference>
<dbReference type="PANTHER" id="PTHR23515">
    <property type="entry name" value="HIGH-AFFINITY NITRATE TRANSPORTER 2.3"/>
    <property type="match status" value="1"/>
</dbReference>
<dbReference type="InterPro" id="IPR044772">
    <property type="entry name" value="NO3_transporter"/>
</dbReference>
<dbReference type="InterPro" id="IPR036259">
    <property type="entry name" value="MFS_trans_sf"/>
</dbReference>
<evidence type="ECO:0000313" key="11">
    <source>
        <dbReference type="Proteomes" id="UP001530293"/>
    </source>
</evidence>
<evidence type="ECO:0000256" key="8">
    <source>
        <dbReference type="SAM" id="Phobius"/>
    </source>
</evidence>
<feature type="region of interest" description="Disordered" evidence="7">
    <location>
        <begin position="167"/>
        <end position="188"/>
    </location>
</feature>
<evidence type="ECO:0000256" key="2">
    <source>
        <dbReference type="ARBA" id="ARBA00008432"/>
    </source>
</evidence>
<name>A0ABD3M3F2_9STRA</name>
<proteinExistence type="inferred from homology"/>
<feature type="transmembrane region" description="Helical" evidence="8">
    <location>
        <begin position="737"/>
        <end position="756"/>
    </location>
</feature>